<keyword evidence="5 6" id="KW-0472">Membrane</keyword>
<sequence length="65" mass="7453">MHIPVKRSQYDRILSGVIGGLCNHFDWNLTLGRIIYVLLTLTPVFPGILVYLGLWLLMEKPDDVQ</sequence>
<accession>A0A5P0ZX14</accession>
<evidence type="ECO:0000256" key="1">
    <source>
        <dbReference type="ARBA" id="ARBA00004162"/>
    </source>
</evidence>
<comment type="subcellular location">
    <subcellularLocation>
        <location evidence="1">Cell membrane</location>
        <topology evidence="1">Single-pass membrane protein</topology>
    </subcellularLocation>
</comment>
<name>A0A5P0ZX14_9LACO</name>
<reference evidence="10 11" key="1">
    <citation type="journal article" date="2019" name="Syst. Appl. Microbiol.">
        <title>Polyphasic characterization of two novel Lactobacillus spp. isolated from blown salami packages: Description of Lactobacillus halodurans sp. nov. and Lactobacillus salsicarnum sp. nov.</title>
        <authorList>
            <person name="Schuster J.A."/>
            <person name="Klingl A."/>
            <person name="Vogel R.F."/>
            <person name="Ehrmann M.A."/>
        </authorList>
    </citation>
    <scope>NUCLEOTIDE SEQUENCE [LARGE SCALE GENOMIC DNA]</scope>
    <source>
        <strain evidence="9 10">TMW 1.1920</strain>
        <strain evidence="8 11">TMW 1.2172</strain>
    </source>
</reference>
<evidence type="ECO:0000256" key="3">
    <source>
        <dbReference type="ARBA" id="ARBA00022692"/>
    </source>
</evidence>
<evidence type="ECO:0000256" key="2">
    <source>
        <dbReference type="ARBA" id="ARBA00022475"/>
    </source>
</evidence>
<dbReference type="AlphaFoldDB" id="A0A5P0ZX14"/>
<evidence type="ECO:0000256" key="4">
    <source>
        <dbReference type="ARBA" id="ARBA00022989"/>
    </source>
</evidence>
<keyword evidence="4 6" id="KW-1133">Transmembrane helix</keyword>
<dbReference type="EMBL" id="VDFP01000024">
    <property type="protein sequence ID" value="MQS76746.1"/>
    <property type="molecule type" value="Genomic_DNA"/>
</dbReference>
<evidence type="ECO:0000259" key="7">
    <source>
        <dbReference type="Pfam" id="PF04024"/>
    </source>
</evidence>
<dbReference type="InterPro" id="IPR052027">
    <property type="entry name" value="PspC"/>
</dbReference>
<gene>
    <name evidence="9" type="ORF">FHL05_06345</name>
    <name evidence="8" type="ORF">FHL06_10230</name>
</gene>
<keyword evidence="3 6" id="KW-0812">Transmembrane</keyword>
<protein>
    <submittedName>
        <fullName evidence="9">PspC domain-containing protein</fullName>
    </submittedName>
</protein>
<dbReference type="EMBL" id="VDFO01000020">
    <property type="protein sequence ID" value="MQS97507.1"/>
    <property type="molecule type" value="Genomic_DNA"/>
</dbReference>
<dbReference type="InterPro" id="IPR007168">
    <property type="entry name" value="Phageshock_PspC_N"/>
</dbReference>
<feature type="domain" description="Phage shock protein PspC N-terminal" evidence="7">
    <location>
        <begin position="6"/>
        <end position="60"/>
    </location>
</feature>
<dbReference type="PANTHER" id="PTHR33885:SF3">
    <property type="entry name" value="PHAGE SHOCK PROTEIN C"/>
    <property type="match status" value="1"/>
</dbReference>
<feature type="transmembrane region" description="Helical" evidence="6">
    <location>
        <begin position="34"/>
        <end position="57"/>
    </location>
</feature>
<organism evidence="9 10">
    <name type="scientific">Companilactobacillus halodurans</name>
    <dbReference type="NCBI Taxonomy" id="2584183"/>
    <lineage>
        <taxon>Bacteria</taxon>
        <taxon>Bacillati</taxon>
        <taxon>Bacillota</taxon>
        <taxon>Bacilli</taxon>
        <taxon>Lactobacillales</taxon>
        <taxon>Lactobacillaceae</taxon>
        <taxon>Companilactobacillus</taxon>
    </lineage>
</organism>
<dbReference type="Pfam" id="PF04024">
    <property type="entry name" value="PspC"/>
    <property type="match status" value="1"/>
</dbReference>
<evidence type="ECO:0000313" key="8">
    <source>
        <dbReference type="EMBL" id="MQS76746.1"/>
    </source>
</evidence>
<dbReference type="Proteomes" id="UP000371423">
    <property type="component" value="Unassembled WGS sequence"/>
</dbReference>
<evidence type="ECO:0000313" key="9">
    <source>
        <dbReference type="EMBL" id="MQS97507.1"/>
    </source>
</evidence>
<comment type="caution">
    <text evidence="9">The sequence shown here is derived from an EMBL/GenBank/DDBJ whole genome shotgun (WGS) entry which is preliminary data.</text>
</comment>
<keyword evidence="2" id="KW-1003">Cell membrane</keyword>
<evidence type="ECO:0000313" key="10">
    <source>
        <dbReference type="Proteomes" id="UP000371423"/>
    </source>
</evidence>
<dbReference type="GO" id="GO:0005886">
    <property type="term" value="C:plasma membrane"/>
    <property type="evidence" value="ECO:0007669"/>
    <property type="project" value="UniProtKB-SubCell"/>
</dbReference>
<keyword evidence="10" id="KW-1185">Reference proteome</keyword>
<dbReference type="RefSeq" id="WP_153386340.1">
    <property type="nucleotide sequence ID" value="NZ_VDFO01000020.1"/>
</dbReference>
<evidence type="ECO:0000313" key="11">
    <source>
        <dbReference type="Proteomes" id="UP000414364"/>
    </source>
</evidence>
<proteinExistence type="predicted"/>
<evidence type="ECO:0000256" key="6">
    <source>
        <dbReference type="SAM" id="Phobius"/>
    </source>
</evidence>
<dbReference type="PANTHER" id="PTHR33885">
    <property type="entry name" value="PHAGE SHOCK PROTEIN C"/>
    <property type="match status" value="1"/>
</dbReference>
<evidence type="ECO:0000256" key="5">
    <source>
        <dbReference type="ARBA" id="ARBA00023136"/>
    </source>
</evidence>
<dbReference type="OrthoDB" id="9815286at2"/>
<dbReference type="Proteomes" id="UP000414364">
    <property type="component" value="Unassembled WGS sequence"/>
</dbReference>